<gene>
    <name evidence="1" type="ORF">FHX46_002222</name>
</gene>
<evidence type="ECO:0000313" key="2">
    <source>
        <dbReference type="Proteomes" id="UP000754495"/>
    </source>
</evidence>
<evidence type="ECO:0008006" key="3">
    <source>
        <dbReference type="Google" id="ProtNLM"/>
    </source>
</evidence>
<evidence type="ECO:0000313" key="1">
    <source>
        <dbReference type="EMBL" id="NIH79692.1"/>
    </source>
</evidence>
<dbReference type="InterPro" id="IPR026337">
    <property type="entry name" value="AKG_HExxH"/>
</dbReference>
<organism evidence="1 2">
    <name type="scientific">Amycolatopsis viridis</name>
    <dbReference type="NCBI Taxonomy" id="185678"/>
    <lineage>
        <taxon>Bacteria</taxon>
        <taxon>Bacillati</taxon>
        <taxon>Actinomycetota</taxon>
        <taxon>Actinomycetes</taxon>
        <taxon>Pseudonocardiales</taxon>
        <taxon>Pseudonocardiaceae</taxon>
        <taxon>Amycolatopsis</taxon>
    </lineage>
</organism>
<dbReference type="Proteomes" id="UP000754495">
    <property type="component" value="Unassembled WGS sequence"/>
</dbReference>
<name>A0ABX0SRV7_9PSEU</name>
<dbReference type="EMBL" id="JAANOU010000001">
    <property type="protein sequence ID" value="NIH79692.1"/>
    <property type="molecule type" value="Genomic_DNA"/>
</dbReference>
<reference evidence="1 2" key="1">
    <citation type="submission" date="2020-03" db="EMBL/GenBank/DDBJ databases">
        <title>Sequencing the genomes of 1000 actinobacteria strains.</title>
        <authorList>
            <person name="Klenk H.-P."/>
        </authorList>
    </citation>
    <scope>NUCLEOTIDE SEQUENCE [LARGE SCALE GENOMIC DNA]</scope>
    <source>
        <strain evidence="1 2">DSM 45668</strain>
    </source>
</reference>
<proteinExistence type="predicted"/>
<comment type="caution">
    <text evidence="1">The sequence shown here is derived from an EMBL/GenBank/DDBJ whole genome shotgun (WGS) entry which is preliminary data.</text>
</comment>
<protein>
    <recommendedName>
        <fullName evidence="3">HEXXH motif domain-containing protein</fullName>
    </recommendedName>
</protein>
<keyword evidence="2" id="KW-1185">Reference proteome</keyword>
<accession>A0ABX0SRV7</accession>
<dbReference type="RefSeq" id="WP_167113050.1">
    <property type="nucleotide sequence ID" value="NZ_JAANOU010000001.1"/>
</dbReference>
<dbReference type="NCBIfam" id="TIGR04267">
    <property type="entry name" value="mod_HExxH"/>
    <property type="match status" value="1"/>
</dbReference>
<sequence length="364" mass="39769">MTAETLDGAGPVEETLADGVPFGRYRYIAEGVAAVYTNLLTLLAADSAAAKALLDGLDGMSWESRSAVLRDSLVRRTIEDGACRIMMGLDTIDPATLDELLTAAWSAASGNRTLLDGGERGALLGADSRFGYVWTGDHGSDLPGRRFTEEVHKRIPRFRIHGATPEQVDVLARSARLAVRVAPDLATSALSHNFMVVLGAFEAVDHRFNSFTVPGLPGVLILSPDLLSSDAGYTVVAEALFHEAFHLKFLDLDYVHPLFRSGFRQETSPRITPVWHENDPGRGDWPIDRVLTSMHVYLALTVFLNRAATEVPDWENAAARAVQCRTRASWLCDTVQQHLGELTDSGRRFVASIRDMLAELGAVR</sequence>